<dbReference type="SUPFAM" id="SSF56281">
    <property type="entry name" value="Metallo-hydrolase/oxidoreductase"/>
    <property type="match status" value="1"/>
</dbReference>
<dbReference type="SMART" id="SM00849">
    <property type="entry name" value="Lactamase_B"/>
    <property type="match status" value="1"/>
</dbReference>
<keyword evidence="2" id="KW-1003">Cell membrane</keyword>
<keyword evidence="9" id="KW-1185">Reference proteome</keyword>
<evidence type="ECO:0000259" key="7">
    <source>
        <dbReference type="SMART" id="SM00849"/>
    </source>
</evidence>
<evidence type="ECO:0000313" key="8">
    <source>
        <dbReference type="EMBL" id="RDH86299.1"/>
    </source>
</evidence>
<dbReference type="GO" id="GO:0005886">
    <property type="term" value="C:plasma membrane"/>
    <property type="evidence" value="ECO:0007669"/>
    <property type="project" value="UniProtKB-SubCell"/>
</dbReference>
<dbReference type="InterPro" id="IPR004797">
    <property type="entry name" value="Competence_ComEC/Rec2"/>
</dbReference>
<dbReference type="AlphaFoldDB" id="A0A370DN04"/>
<dbReference type="EMBL" id="QFXE01000010">
    <property type="protein sequence ID" value="RDH86299.1"/>
    <property type="molecule type" value="Genomic_DNA"/>
</dbReference>
<dbReference type="InterPro" id="IPR052159">
    <property type="entry name" value="Competence_DNA_uptake"/>
</dbReference>
<evidence type="ECO:0000256" key="5">
    <source>
        <dbReference type="ARBA" id="ARBA00023136"/>
    </source>
</evidence>
<evidence type="ECO:0000313" key="9">
    <source>
        <dbReference type="Proteomes" id="UP000254771"/>
    </source>
</evidence>
<dbReference type="NCBIfam" id="TIGR00360">
    <property type="entry name" value="ComEC_N-term"/>
    <property type="match status" value="1"/>
</dbReference>
<evidence type="ECO:0000256" key="4">
    <source>
        <dbReference type="ARBA" id="ARBA00022989"/>
    </source>
</evidence>
<name>A0A370DN04_9GAMM</name>
<dbReference type="CDD" id="cd07731">
    <property type="entry name" value="ComA-like_MBL-fold"/>
    <property type="match status" value="1"/>
</dbReference>
<comment type="caution">
    <text evidence="8">The sequence shown here is derived from an EMBL/GenBank/DDBJ whole genome shotgun (WGS) entry which is preliminary data.</text>
</comment>
<protein>
    <submittedName>
        <fullName evidence="8">DNA internalization-related competence protein ComEC/Rec2</fullName>
    </submittedName>
</protein>
<comment type="subcellular location">
    <subcellularLocation>
        <location evidence="1">Cell membrane</location>
        <topology evidence="1">Multi-pass membrane protein</topology>
    </subcellularLocation>
</comment>
<dbReference type="Pfam" id="PF00753">
    <property type="entry name" value="Lactamase_B"/>
    <property type="match status" value="1"/>
</dbReference>
<organism evidence="8 9">
    <name type="scientific">endosymbiont of Escarpia spicata</name>
    <dbReference type="NCBI Taxonomy" id="2200908"/>
    <lineage>
        <taxon>Bacteria</taxon>
        <taxon>Pseudomonadati</taxon>
        <taxon>Pseudomonadota</taxon>
        <taxon>Gammaproteobacteria</taxon>
        <taxon>sulfur-oxidizing symbionts</taxon>
    </lineage>
</organism>
<feature type="domain" description="Metallo-beta-lactamase" evidence="7">
    <location>
        <begin position="253"/>
        <end position="439"/>
    </location>
</feature>
<dbReference type="InterPro" id="IPR004477">
    <property type="entry name" value="ComEC_N"/>
</dbReference>
<dbReference type="PANTHER" id="PTHR30619">
    <property type="entry name" value="DNA INTERNALIZATION/COMPETENCE PROTEIN COMEC/REC2"/>
    <property type="match status" value="1"/>
</dbReference>
<reference evidence="8 9" key="1">
    <citation type="journal article" date="2018" name="ISME J.">
        <title>Endosymbiont genomes yield clues of tubeworm success.</title>
        <authorList>
            <person name="Li Y."/>
            <person name="Liles M.R."/>
            <person name="Halanych K.M."/>
        </authorList>
    </citation>
    <scope>NUCLEOTIDE SEQUENCE [LARGE SCALE GENOMIC DNA]</scope>
    <source>
        <strain evidence="8">A1462</strain>
    </source>
</reference>
<dbReference type="InterPro" id="IPR036866">
    <property type="entry name" value="RibonucZ/Hydroxyglut_hydro"/>
</dbReference>
<feature type="transmembrane region" description="Helical" evidence="6">
    <location>
        <begin position="173"/>
        <end position="194"/>
    </location>
</feature>
<evidence type="ECO:0000256" key="3">
    <source>
        <dbReference type="ARBA" id="ARBA00022692"/>
    </source>
</evidence>
<feature type="transmembrane region" description="Helical" evidence="6">
    <location>
        <begin position="200"/>
        <end position="229"/>
    </location>
</feature>
<proteinExistence type="predicted"/>
<keyword evidence="5 6" id="KW-0472">Membrane</keyword>
<feature type="transmembrane region" description="Helical" evidence="6">
    <location>
        <begin position="141"/>
        <end position="166"/>
    </location>
</feature>
<evidence type="ECO:0000256" key="1">
    <source>
        <dbReference type="ARBA" id="ARBA00004651"/>
    </source>
</evidence>
<dbReference type="NCBIfam" id="TIGR00361">
    <property type="entry name" value="ComEC_Rec2"/>
    <property type="match status" value="1"/>
</dbReference>
<accession>A0A370DN04</accession>
<dbReference type="Pfam" id="PF03772">
    <property type="entry name" value="Competence"/>
    <property type="match status" value="1"/>
</dbReference>
<dbReference type="PANTHER" id="PTHR30619:SF1">
    <property type="entry name" value="RECOMBINATION PROTEIN 2"/>
    <property type="match status" value="1"/>
</dbReference>
<feature type="transmembrane region" description="Helical" evidence="6">
    <location>
        <begin position="35"/>
        <end position="54"/>
    </location>
</feature>
<keyword evidence="4 6" id="KW-1133">Transmembrane helix</keyword>
<dbReference type="InterPro" id="IPR035681">
    <property type="entry name" value="ComA-like_MBL"/>
</dbReference>
<dbReference type="Proteomes" id="UP000254771">
    <property type="component" value="Unassembled WGS sequence"/>
</dbReference>
<dbReference type="Gene3D" id="3.60.15.10">
    <property type="entry name" value="Ribonuclease Z/Hydroxyacylglutathione hydrolase-like"/>
    <property type="match status" value="1"/>
</dbReference>
<keyword evidence="3 6" id="KW-0812">Transmembrane</keyword>
<sequence length="500" mass="54393">MAEFDVVAASAKSRCNNRAIGWDDMAGFSLPTQRALIMLYLVLGATLFGRTPVISRSFSMALFLVMLLDPAATLSAGFWLSFGAVGVILLSVTGRIGRPTGWHQWGRVQWVVALGLAPLLFIQFGRASLVAPLVNLLLVPWFTLVLVPLVLFGLPLLSFPAAAALWAKLAEPCVTYTLVAIEWVADISFAALFLPGQPLWIWVGAMGGILLFLLPGGLPLRGAGVLLLLPLIFSSPQRPPPGGFRLTLLDVGQGLSAVVETARHQLVYDTGPAFPSGFNTAEAALLPYLHSRGIEQIDRLVVSNGDQDHSGGVAPLLKGITVVDLIGGEPMAVPNFCYCRSGMSWQWDGVSFEILHPDGSQEFLAGNDASCVLRVAGRGGSLLIPGDVEQQAEKWLVERYGQDLKSDVLIAPHHGSATSSTQPFADAVRPEYVLFPTGYRNRFGFPKADVQQRWRGLGAKLLNSAEEGAIQIDFHPEYGLGRPYRIRRERRHYWSTSWNE</sequence>
<gene>
    <name evidence="8" type="ORF">DIZ78_09000</name>
</gene>
<dbReference type="InterPro" id="IPR001279">
    <property type="entry name" value="Metallo-B-lactamas"/>
</dbReference>
<evidence type="ECO:0000256" key="6">
    <source>
        <dbReference type="SAM" id="Phobius"/>
    </source>
</evidence>
<feature type="transmembrane region" description="Helical" evidence="6">
    <location>
        <begin position="74"/>
        <end position="96"/>
    </location>
</feature>
<evidence type="ECO:0000256" key="2">
    <source>
        <dbReference type="ARBA" id="ARBA00022475"/>
    </source>
</evidence>
<dbReference type="GO" id="GO:0030420">
    <property type="term" value="P:establishment of competence for transformation"/>
    <property type="evidence" value="ECO:0007669"/>
    <property type="project" value="InterPro"/>
</dbReference>
<feature type="transmembrane region" description="Helical" evidence="6">
    <location>
        <begin position="108"/>
        <end position="129"/>
    </location>
</feature>